<protein>
    <recommendedName>
        <fullName evidence="9">LisH domain-containing protein</fullName>
    </recommendedName>
</protein>
<feature type="compositionally biased region" description="Acidic residues" evidence="6">
    <location>
        <begin position="691"/>
        <end position="728"/>
    </location>
</feature>
<gene>
    <name evidence="7" type="primary">DCAF1</name>
    <name evidence="7" type="ORF">CEXT_251261</name>
</gene>
<evidence type="ECO:0000256" key="6">
    <source>
        <dbReference type="SAM" id="MobiDB-lite"/>
    </source>
</evidence>
<evidence type="ECO:0008006" key="9">
    <source>
        <dbReference type="Google" id="ProtNLM"/>
    </source>
</evidence>
<dbReference type="PANTHER" id="PTHR13129:SF4">
    <property type="entry name" value="DDB1- AND CUL4-ASSOCIATED FACTOR 1"/>
    <property type="match status" value="1"/>
</dbReference>
<dbReference type="AlphaFoldDB" id="A0AAV4RT58"/>
<keyword evidence="4" id="KW-0833">Ubl conjugation pathway</keyword>
<dbReference type="InterPro" id="IPR033270">
    <property type="entry name" value="VPRBP/DCAF1"/>
</dbReference>
<comment type="pathway">
    <text evidence="2">Protein modification; protein ubiquitination.</text>
</comment>
<dbReference type="GO" id="GO:0080008">
    <property type="term" value="C:Cul4-RING E3 ubiquitin ligase complex"/>
    <property type="evidence" value="ECO:0007669"/>
    <property type="project" value="TreeGrafter"/>
</dbReference>
<dbReference type="InterPro" id="IPR015943">
    <property type="entry name" value="WD40/YVTN_repeat-like_dom_sf"/>
</dbReference>
<feature type="region of interest" description="Disordered" evidence="6">
    <location>
        <begin position="1"/>
        <end position="39"/>
    </location>
</feature>
<comment type="subcellular location">
    <subcellularLocation>
        <location evidence="1">Nucleus</location>
    </subcellularLocation>
</comment>
<evidence type="ECO:0000256" key="5">
    <source>
        <dbReference type="ARBA" id="ARBA00023242"/>
    </source>
</evidence>
<dbReference type="SMART" id="SM00667">
    <property type="entry name" value="LisH"/>
    <property type="match status" value="1"/>
</dbReference>
<evidence type="ECO:0000256" key="1">
    <source>
        <dbReference type="ARBA" id="ARBA00004123"/>
    </source>
</evidence>
<keyword evidence="8" id="KW-1185">Reference proteome</keyword>
<feature type="non-terminal residue" evidence="7">
    <location>
        <position position="1"/>
    </location>
</feature>
<dbReference type="InterPro" id="IPR006594">
    <property type="entry name" value="LisH"/>
</dbReference>
<dbReference type="PROSITE" id="PS50896">
    <property type="entry name" value="LISH"/>
    <property type="match status" value="1"/>
</dbReference>
<evidence type="ECO:0000256" key="3">
    <source>
        <dbReference type="ARBA" id="ARBA00008845"/>
    </source>
</evidence>
<dbReference type="GO" id="GO:0016567">
    <property type="term" value="P:protein ubiquitination"/>
    <property type="evidence" value="ECO:0007669"/>
    <property type="project" value="InterPro"/>
</dbReference>
<comment type="caution">
    <text evidence="7">The sequence shown here is derived from an EMBL/GenBank/DDBJ whole genome shotgun (WGS) entry which is preliminary data.</text>
</comment>
<dbReference type="Proteomes" id="UP001054945">
    <property type="component" value="Unassembled WGS sequence"/>
</dbReference>
<dbReference type="PANTHER" id="PTHR13129">
    <property type="entry name" value="VPRBP PROTEIN-RELATED"/>
    <property type="match status" value="1"/>
</dbReference>
<keyword evidence="5" id="KW-0539">Nucleus</keyword>
<reference evidence="7 8" key="1">
    <citation type="submission" date="2021-06" db="EMBL/GenBank/DDBJ databases">
        <title>Caerostris extrusa draft genome.</title>
        <authorList>
            <person name="Kono N."/>
            <person name="Arakawa K."/>
        </authorList>
    </citation>
    <scope>NUCLEOTIDE SEQUENCE [LARGE SCALE GENOMIC DNA]</scope>
</reference>
<name>A0AAV4RT58_CAEEX</name>
<proteinExistence type="inferred from homology"/>
<evidence type="ECO:0000256" key="2">
    <source>
        <dbReference type="ARBA" id="ARBA00004906"/>
    </source>
</evidence>
<evidence type="ECO:0000256" key="4">
    <source>
        <dbReference type="ARBA" id="ARBA00022786"/>
    </source>
</evidence>
<feature type="compositionally biased region" description="Polar residues" evidence="6">
    <location>
        <begin position="736"/>
        <end position="755"/>
    </location>
</feature>
<organism evidence="7 8">
    <name type="scientific">Caerostris extrusa</name>
    <name type="common">Bark spider</name>
    <name type="synonym">Caerostris bankana</name>
    <dbReference type="NCBI Taxonomy" id="172846"/>
    <lineage>
        <taxon>Eukaryota</taxon>
        <taxon>Metazoa</taxon>
        <taxon>Ecdysozoa</taxon>
        <taxon>Arthropoda</taxon>
        <taxon>Chelicerata</taxon>
        <taxon>Arachnida</taxon>
        <taxon>Araneae</taxon>
        <taxon>Araneomorphae</taxon>
        <taxon>Entelegynae</taxon>
        <taxon>Araneoidea</taxon>
        <taxon>Araneidae</taxon>
        <taxon>Caerostris</taxon>
    </lineage>
</organism>
<dbReference type="Gene3D" id="2.130.10.10">
    <property type="entry name" value="YVTN repeat-like/Quinoprotein amine dehydrogenase"/>
    <property type="match status" value="1"/>
</dbReference>
<feature type="region of interest" description="Disordered" evidence="6">
    <location>
        <begin position="687"/>
        <end position="755"/>
    </location>
</feature>
<evidence type="ECO:0000313" key="7">
    <source>
        <dbReference type="EMBL" id="GIY24136.1"/>
    </source>
</evidence>
<sequence length="755" mass="84614">TEKFSAYNNQLCVHQDPPQEKTGSLEIRPEASKSSSTPKKKFSRSIEDCLHKLYKCIRTKNGILVNSIRALACQALCGLARSEIVKQIISKLPLITDGQLLDLMKEPVLQDKGRYHVEFCKYGFQLIEKVTGAPVSSSSGSSMVNINKSEIVAHTKIVYKEDQLLQLIADHLEATGYHETASVLKKEMLEKSVSPASLAINALVTPNRNSAVGTPVRKFRSTEICNTPLSHSTSTVTSIPPPSVPLKLIVNKKIQTPDPKPTPSRLQKSQTCSGNYVQTPAMRLAKAGLPYGKSQSSNTLDSIVIEYLRKQHALCKNPMLACPPFDLFVPHKCPEPKHKRNADLNCYLRFQKSQSGFQNGGFGGAALRRKLIYGRFRSVRSFRDEEGSFCSSCFINYNGDKSRPRILTGMGLNSSGAVMKIFNINSGEEEYRRDGNRNVSHIESSKHDSLLITSEFERNTSALWRANETFDLIQNFEDLTFLEFAKTTSSRAVGTKYQSAVIIDTATCTEVDEFTNQGLGNAYNSNRATFDYSDELILSEGLIFDVRSKSIIHKLDKFNSTFNGVFHPNGREIVCNSEIWDIRTFKLLRTVPSLDQCRITFNQPGTVIYGIYNSPEYDEKMNCFYTFDAYDYSPIATVDVKKQVFAISVDSAEQYISTIESQFQDYDQFFPAVPGVNSVCRLYEIGKTKEGDEEGETESEEETDEEDDDDDDDDDEDDDDRGDNETEDHEIMIYSDDSSGSSVEALFSLNTSMED</sequence>
<evidence type="ECO:0000313" key="8">
    <source>
        <dbReference type="Proteomes" id="UP001054945"/>
    </source>
</evidence>
<accession>A0AAV4RT58</accession>
<dbReference type="InterPro" id="IPR036322">
    <property type="entry name" value="WD40_repeat_dom_sf"/>
</dbReference>
<comment type="similarity">
    <text evidence="3">Belongs to the VPRBP/DCAF1 family.</text>
</comment>
<dbReference type="EMBL" id="BPLR01008356">
    <property type="protein sequence ID" value="GIY24136.1"/>
    <property type="molecule type" value="Genomic_DNA"/>
</dbReference>
<dbReference type="SUPFAM" id="SSF50978">
    <property type="entry name" value="WD40 repeat-like"/>
    <property type="match status" value="1"/>
</dbReference>
<dbReference type="GO" id="GO:0005634">
    <property type="term" value="C:nucleus"/>
    <property type="evidence" value="ECO:0007669"/>
    <property type="project" value="UniProtKB-SubCell"/>
</dbReference>
<feature type="compositionally biased region" description="Polar residues" evidence="6">
    <location>
        <begin position="1"/>
        <end position="12"/>
    </location>
</feature>